<dbReference type="GO" id="GO:0046872">
    <property type="term" value="F:metal ion binding"/>
    <property type="evidence" value="ECO:0007669"/>
    <property type="project" value="UniProtKB-KW"/>
</dbReference>
<evidence type="ECO:0000313" key="6">
    <source>
        <dbReference type="EMBL" id="CAB5037064.1"/>
    </source>
</evidence>
<organism evidence="5">
    <name type="scientific">freshwater metagenome</name>
    <dbReference type="NCBI Taxonomy" id="449393"/>
    <lineage>
        <taxon>unclassified sequences</taxon>
        <taxon>metagenomes</taxon>
        <taxon>ecological metagenomes</taxon>
    </lineage>
</organism>
<evidence type="ECO:0000259" key="4">
    <source>
        <dbReference type="Pfam" id="PF01975"/>
    </source>
</evidence>
<dbReference type="PANTHER" id="PTHR30457:SF0">
    <property type="entry name" value="PHOSPHATASE, PUTATIVE (AFU_ORTHOLOGUE AFUA_4G01070)-RELATED"/>
    <property type="match status" value="1"/>
</dbReference>
<dbReference type="GO" id="GO:0008252">
    <property type="term" value="F:nucleotidase activity"/>
    <property type="evidence" value="ECO:0007669"/>
    <property type="project" value="InterPro"/>
</dbReference>
<sequence>MTSRPLILITNDDGVLSPGLHAAAEAVIDLGDVLIVAPATGQTSMSRAFTSGPDVGAVVPVEIEIAGRSVTAYGVMGSPALAVAHAMLELVDRTPALCVSGVNYGENIGGGLSVSGTLGAAMHAVSLGIPGLAVSLQVDMDDWHANDERDWAAAMHFTRQLAAKILAEGLPDPVSVINLNIPSDASEITEMRRTHQSRLSHYLHVHPGERDLATPVRLRHALNLAEEQVEADSDVRAIMFDRVVSVTPLSWSMTADTTWRP</sequence>
<evidence type="ECO:0000256" key="1">
    <source>
        <dbReference type="ARBA" id="ARBA00011062"/>
    </source>
</evidence>
<gene>
    <name evidence="5" type="ORF">UFOPK3752_01153</name>
    <name evidence="6" type="ORF">UFOPK4150_01742</name>
</gene>
<dbReference type="EMBL" id="CAFBPU010000040">
    <property type="protein sequence ID" value="CAB5037064.1"/>
    <property type="molecule type" value="Genomic_DNA"/>
</dbReference>
<evidence type="ECO:0000256" key="2">
    <source>
        <dbReference type="ARBA" id="ARBA00022723"/>
    </source>
</evidence>
<evidence type="ECO:0000256" key="3">
    <source>
        <dbReference type="ARBA" id="ARBA00022801"/>
    </source>
</evidence>
<dbReference type="InterPro" id="IPR002828">
    <property type="entry name" value="SurE-like_Pase/nucleotidase"/>
</dbReference>
<comment type="similarity">
    <text evidence="1">Belongs to the SurE nucleotidase family.</text>
</comment>
<dbReference type="InterPro" id="IPR030048">
    <property type="entry name" value="SurE"/>
</dbReference>
<proteinExistence type="inferred from homology"/>
<dbReference type="InterPro" id="IPR036523">
    <property type="entry name" value="SurE-like_sf"/>
</dbReference>
<name>A0A6J7JIB0_9ZZZZ</name>
<dbReference type="AlphaFoldDB" id="A0A6J7JIB0"/>
<dbReference type="Gene3D" id="3.40.1210.10">
    <property type="entry name" value="Survival protein SurE-like phosphatase/nucleotidase"/>
    <property type="match status" value="1"/>
</dbReference>
<feature type="domain" description="Survival protein SurE-like phosphatase/nucleotidase" evidence="4">
    <location>
        <begin position="7"/>
        <end position="198"/>
    </location>
</feature>
<reference evidence="5" key="1">
    <citation type="submission" date="2020-05" db="EMBL/GenBank/DDBJ databases">
        <authorList>
            <person name="Chiriac C."/>
            <person name="Salcher M."/>
            <person name="Ghai R."/>
            <person name="Kavagutti S V."/>
        </authorList>
    </citation>
    <scope>NUCLEOTIDE SEQUENCE</scope>
</reference>
<dbReference type="Pfam" id="PF01975">
    <property type="entry name" value="SurE"/>
    <property type="match status" value="1"/>
</dbReference>
<dbReference type="SUPFAM" id="SSF64167">
    <property type="entry name" value="SurE-like"/>
    <property type="match status" value="1"/>
</dbReference>
<keyword evidence="2" id="KW-0479">Metal-binding</keyword>
<accession>A0A6J7JIB0</accession>
<dbReference type="EMBL" id="CAFBND010000039">
    <property type="protein sequence ID" value="CAB4942547.1"/>
    <property type="molecule type" value="Genomic_DNA"/>
</dbReference>
<evidence type="ECO:0000313" key="5">
    <source>
        <dbReference type="EMBL" id="CAB4942547.1"/>
    </source>
</evidence>
<protein>
    <submittedName>
        <fullName evidence="5">Unannotated protein</fullName>
    </submittedName>
</protein>
<keyword evidence="3" id="KW-0378">Hydrolase</keyword>
<dbReference type="PANTHER" id="PTHR30457">
    <property type="entry name" value="5'-NUCLEOTIDASE SURE"/>
    <property type="match status" value="1"/>
</dbReference>